<gene>
    <name evidence="1" type="ORF">MLD38_015300</name>
</gene>
<evidence type="ECO:0000313" key="2">
    <source>
        <dbReference type="Proteomes" id="UP001057402"/>
    </source>
</evidence>
<proteinExistence type="predicted"/>
<sequence length="148" mass="16514">MLWLQLPLIPTVCCAFTSPPATSPPPPRPSPDPGWCPNDGPKPARFFKRTLRLVNGNPRGVWGGEPRSLEDSLLCGRINAVLRRGFFCIIQKPGSALWNCASGNFPYRQLSYFDNVYTRGKLQLDIIVRYELAHPSTSLPFPEYALVA</sequence>
<dbReference type="EMBL" id="CM042883">
    <property type="protein sequence ID" value="KAI4377715.1"/>
    <property type="molecule type" value="Genomic_DNA"/>
</dbReference>
<accession>A0ACB9RFH0</accession>
<evidence type="ECO:0000313" key="1">
    <source>
        <dbReference type="EMBL" id="KAI4377715.1"/>
    </source>
</evidence>
<dbReference type="Proteomes" id="UP001057402">
    <property type="component" value="Chromosome 4"/>
</dbReference>
<protein>
    <submittedName>
        <fullName evidence="1">Uncharacterized protein</fullName>
    </submittedName>
</protein>
<comment type="caution">
    <text evidence="1">The sequence shown here is derived from an EMBL/GenBank/DDBJ whole genome shotgun (WGS) entry which is preliminary data.</text>
</comment>
<name>A0ACB9RFH0_9MYRT</name>
<keyword evidence="2" id="KW-1185">Reference proteome</keyword>
<organism evidence="1 2">
    <name type="scientific">Melastoma candidum</name>
    <dbReference type="NCBI Taxonomy" id="119954"/>
    <lineage>
        <taxon>Eukaryota</taxon>
        <taxon>Viridiplantae</taxon>
        <taxon>Streptophyta</taxon>
        <taxon>Embryophyta</taxon>
        <taxon>Tracheophyta</taxon>
        <taxon>Spermatophyta</taxon>
        <taxon>Magnoliopsida</taxon>
        <taxon>eudicotyledons</taxon>
        <taxon>Gunneridae</taxon>
        <taxon>Pentapetalae</taxon>
        <taxon>rosids</taxon>
        <taxon>malvids</taxon>
        <taxon>Myrtales</taxon>
        <taxon>Melastomataceae</taxon>
        <taxon>Melastomatoideae</taxon>
        <taxon>Melastomateae</taxon>
        <taxon>Melastoma</taxon>
    </lineage>
</organism>
<reference evidence="2" key="1">
    <citation type="journal article" date="2023" name="Front. Plant Sci.">
        <title>Chromosomal-level genome assembly of Melastoma candidum provides insights into trichome evolution.</title>
        <authorList>
            <person name="Zhong Y."/>
            <person name="Wu W."/>
            <person name="Sun C."/>
            <person name="Zou P."/>
            <person name="Liu Y."/>
            <person name="Dai S."/>
            <person name="Zhou R."/>
        </authorList>
    </citation>
    <scope>NUCLEOTIDE SEQUENCE [LARGE SCALE GENOMIC DNA]</scope>
</reference>